<protein>
    <submittedName>
        <fullName evidence="1">Uncharacterized protein</fullName>
    </submittedName>
</protein>
<name>A0A0R3BKH7_9BRAD</name>
<dbReference type="Proteomes" id="UP000051380">
    <property type="component" value="Unassembled WGS sequence"/>
</dbReference>
<organism evidence="1 2">
    <name type="scientific">Bradyrhizobium yuanmingense</name>
    <dbReference type="NCBI Taxonomy" id="108015"/>
    <lineage>
        <taxon>Bacteria</taxon>
        <taxon>Pseudomonadati</taxon>
        <taxon>Pseudomonadota</taxon>
        <taxon>Alphaproteobacteria</taxon>
        <taxon>Hyphomicrobiales</taxon>
        <taxon>Nitrobacteraceae</taxon>
        <taxon>Bradyrhizobium</taxon>
    </lineage>
</organism>
<evidence type="ECO:0000313" key="1">
    <source>
        <dbReference type="EMBL" id="KRP85839.1"/>
    </source>
</evidence>
<dbReference type="EMBL" id="LJYF01000051">
    <property type="protein sequence ID" value="KRP85839.1"/>
    <property type="molecule type" value="Genomic_DNA"/>
</dbReference>
<gene>
    <name evidence="1" type="ORF">AOQ72_04140</name>
</gene>
<comment type="caution">
    <text evidence="1">The sequence shown here is derived from an EMBL/GenBank/DDBJ whole genome shotgun (WGS) entry which is preliminary data.</text>
</comment>
<sequence length="126" mass="13561">MNGVIFAAAGPARGSIRFKGRSITMCAAAHAKQVSTSRWFRGPAKSTVLAKPAIKVMPVIAPRVRPALARAFPQSLARLDTGGAPLVSLYLQLPPERRVGRAWHSVFCALIHTIPQTADRPLRARG</sequence>
<reference evidence="1 2" key="1">
    <citation type="submission" date="2015-09" db="EMBL/GenBank/DDBJ databases">
        <title>Draft Genome Sequence of the Strain BR 3267 (Bradyrhizobium yuanmingense) recommended as inoculant for cowpea in Brazil.</title>
        <authorList>
            <person name="Simoes-Araujo J.L."/>
            <person name="Zilli J.E."/>
        </authorList>
    </citation>
    <scope>NUCLEOTIDE SEQUENCE [LARGE SCALE GENOMIC DNA]</scope>
    <source>
        <strain evidence="1 2">BR3267</strain>
    </source>
</reference>
<accession>A0A0R3BKH7</accession>
<proteinExistence type="predicted"/>
<dbReference type="AlphaFoldDB" id="A0A0R3BKH7"/>
<evidence type="ECO:0000313" key="2">
    <source>
        <dbReference type="Proteomes" id="UP000051380"/>
    </source>
</evidence>
<dbReference type="OrthoDB" id="5513375at2"/>